<accession>A0AAE1GYS9</accession>
<dbReference type="Proteomes" id="UP001219518">
    <property type="component" value="Unassembled WGS sequence"/>
</dbReference>
<evidence type="ECO:0000313" key="2">
    <source>
        <dbReference type="EMBL" id="KAK3911564.1"/>
    </source>
</evidence>
<gene>
    <name evidence="2" type="ORF">KUF71_004472</name>
</gene>
<organism evidence="2 3">
    <name type="scientific">Frankliniella fusca</name>
    <dbReference type="NCBI Taxonomy" id="407009"/>
    <lineage>
        <taxon>Eukaryota</taxon>
        <taxon>Metazoa</taxon>
        <taxon>Ecdysozoa</taxon>
        <taxon>Arthropoda</taxon>
        <taxon>Hexapoda</taxon>
        <taxon>Insecta</taxon>
        <taxon>Pterygota</taxon>
        <taxon>Neoptera</taxon>
        <taxon>Paraneoptera</taxon>
        <taxon>Thysanoptera</taxon>
        <taxon>Terebrantia</taxon>
        <taxon>Thripoidea</taxon>
        <taxon>Thripidae</taxon>
        <taxon>Frankliniella</taxon>
    </lineage>
</organism>
<dbReference type="AlphaFoldDB" id="A0AAE1GYS9"/>
<proteinExistence type="predicted"/>
<dbReference type="InterPro" id="IPR008906">
    <property type="entry name" value="HATC_C_dom"/>
</dbReference>
<evidence type="ECO:0000259" key="1">
    <source>
        <dbReference type="Pfam" id="PF05699"/>
    </source>
</evidence>
<dbReference type="GO" id="GO:0046983">
    <property type="term" value="F:protein dimerization activity"/>
    <property type="evidence" value="ECO:0007669"/>
    <property type="project" value="InterPro"/>
</dbReference>
<dbReference type="EMBL" id="JAHWGI010000279">
    <property type="protein sequence ID" value="KAK3911564.1"/>
    <property type="molecule type" value="Genomic_DNA"/>
</dbReference>
<dbReference type="InterPro" id="IPR012337">
    <property type="entry name" value="RNaseH-like_sf"/>
</dbReference>
<reference evidence="2" key="1">
    <citation type="submission" date="2021-07" db="EMBL/GenBank/DDBJ databases">
        <authorList>
            <person name="Catto M.A."/>
            <person name="Jacobson A."/>
            <person name="Kennedy G."/>
            <person name="Labadie P."/>
            <person name="Hunt B.G."/>
            <person name="Srinivasan R."/>
        </authorList>
    </citation>
    <scope>NUCLEOTIDE SEQUENCE</scope>
    <source>
        <strain evidence="2">PL_HMW_Pooled</strain>
        <tissue evidence="2">Head</tissue>
    </source>
</reference>
<comment type="caution">
    <text evidence="2">The sequence shown here is derived from an EMBL/GenBank/DDBJ whole genome shotgun (WGS) entry which is preliminary data.</text>
</comment>
<protein>
    <submittedName>
        <fullName evidence="2">Zinc finger BED domain-containing protein 4</fullName>
    </submittedName>
</protein>
<dbReference type="InterPro" id="IPR052717">
    <property type="entry name" value="Vacuolar_transposase_reg"/>
</dbReference>
<evidence type="ECO:0000313" key="3">
    <source>
        <dbReference type="Proteomes" id="UP001219518"/>
    </source>
</evidence>
<dbReference type="PANTHER" id="PTHR46169">
    <property type="entry name" value="DNA REPLICATION-RELATED ELEMENT FACTOR, ISOFORM A"/>
    <property type="match status" value="1"/>
</dbReference>
<feature type="domain" description="HAT C-terminal dimerisation" evidence="1">
    <location>
        <begin position="210"/>
        <end position="290"/>
    </location>
</feature>
<dbReference type="SUPFAM" id="SSF53098">
    <property type="entry name" value="Ribonuclease H-like"/>
    <property type="match status" value="1"/>
</dbReference>
<reference evidence="2" key="2">
    <citation type="journal article" date="2023" name="BMC Genomics">
        <title>Pest status, molecular evolution, and epigenetic factors derived from the genome assembly of Frankliniella fusca, a thysanopteran phytovirus vector.</title>
        <authorList>
            <person name="Catto M.A."/>
            <person name="Labadie P.E."/>
            <person name="Jacobson A.L."/>
            <person name="Kennedy G.G."/>
            <person name="Srinivasan R."/>
            <person name="Hunt B.G."/>
        </authorList>
    </citation>
    <scope>NUCLEOTIDE SEQUENCE</scope>
    <source>
        <strain evidence="2">PL_HMW_Pooled</strain>
    </source>
</reference>
<keyword evidence="3" id="KW-1185">Reference proteome</keyword>
<name>A0AAE1GYS9_9NEOP</name>
<sequence>MLDRFLHLSEYVSRVLFKCQLDKSTKSKPPQMVTATELEALREVKALLKPLANVTAEVSTEKTVSISKVIPLTNFIKTKANEFYATTSIGKRVKKILCDGMDQKFANIERNPLYAAATLVDPRFKKVAFESPSALKAAETEVGRLVCAALAESRATNRAAYEATIEEQDVDEANVNSDQDDDYPWASIDKQVRVSNQKADSDRVGGLPVELRQFLNRPPVDRKSNPNPLKAWQTLKGEQPHVWRVAVQLLSTVATSVPCERLFPHAGIIANQLRSHLSGPHLDMLVFLRNVTPEEWFNGFVKAHSPS</sequence>
<dbReference type="Pfam" id="PF05699">
    <property type="entry name" value="Dimer_Tnp_hAT"/>
    <property type="match status" value="1"/>
</dbReference>